<accession>D3DY11</accession>
<feature type="region of interest" description="Disordered" evidence="1">
    <location>
        <begin position="1"/>
        <end position="27"/>
    </location>
</feature>
<dbReference type="EMBL" id="CP000352">
    <property type="protein sequence ID" value="ADC45181.1"/>
    <property type="molecule type" value="Genomic_DNA"/>
</dbReference>
<dbReference type="Proteomes" id="UP000002429">
    <property type="component" value="Chromosome"/>
</dbReference>
<dbReference type="AlphaFoldDB" id="D3DY11"/>
<protein>
    <submittedName>
        <fullName evidence="2">Uncharacterized protein</fullName>
    </submittedName>
</protein>
<evidence type="ECO:0000256" key="1">
    <source>
        <dbReference type="SAM" id="MobiDB-lite"/>
    </source>
</evidence>
<evidence type="ECO:0000313" key="3">
    <source>
        <dbReference type="Proteomes" id="UP000002429"/>
    </source>
</evidence>
<proteinExistence type="predicted"/>
<dbReference type="KEGG" id="rme:Rmet_6580"/>
<gene>
    <name evidence="2" type="ordered locus">Rmet_6580</name>
</gene>
<sequence>MQPHGLGKVGAKIRKKHIADHGQNNPR</sequence>
<name>D3DY11_CUPMC</name>
<dbReference type="HOGENOM" id="CLU_3414942_0_0_4"/>
<keyword evidence="3" id="KW-1185">Reference proteome</keyword>
<evidence type="ECO:0000313" key="2">
    <source>
        <dbReference type="EMBL" id="ADC45181.1"/>
    </source>
</evidence>
<organism evidence="2 3">
    <name type="scientific">Cupriavidus metallidurans (strain ATCC 43123 / DSM 2839 / NBRC 102507 / CH34)</name>
    <name type="common">Ralstonia metallidurans</name>
    <dbReference type="NCBI Taxonomy" id="266264"/>
    <lineage>
        <taxon>Bacteria</taxon>
        <taxon>Pseudomonadati</taxon>
        <taxon>Pseudomonadota</taxon>
        <taxon>Betaproteobacteria</taxon>
        <taxon>Burkholderiales</taxon>
        <taxon>Burkholderiaceae</taxon>
        <taxon>Cupriavidus</taxon>
    </lineage>
</organism>
<reference evidence="3" key="1">
    <citation type="journal article" date="2010" name="PLoS ONE">
        <title>The complete genome sequence of Cupriavidus metallidurans strain CH34, a master survivalist in harsh and anthropogenic environments.</title>
        <authorList>
            <person name="Janssen P.J."/>
            <person name="Van Houdt R."/>
            <person name="Moors H."/>
            <person name="Monsieurs P."/>
            <person name="Morin N."/>
            <person name="Michaux A."/>
            <person name="Benotmane M.A."/>
            <person name="Leys N."/>
            <person name="Vallaeys T."/>
            <person name="Lapidus A."/>
            <person name="Monchy S."/>
            <person name="Medigue C."/>
            <person name="Taghavi S."/>
            <person name="McCorkle S."/>
            <person name="Dunn J."/>
            <person name="van der Lelie D."/>
            <person name="Mergeay M."/>
        </authorList>
    </citation>
    <scope>NUCLEOTIDE SEQUENCE [LARGE SCALE GENOMIC DNA]</scope>
    <source>
        <strain evidence="3">ATCC 43123 / DSM 2839 / NBRC 102507 / CH34</strain>
    </source>
</reference>